<evidence type="ECO:0000313" key="3">
    <source>
        <dbReference type="EMBL" id="MBD8524372.1"/>
    </source>
</evidence>
<accession>A0AAW3ZH95</accession>
<keyword evidence="4" id="KW-1185">Reference proteome</keyword>
<gene>
    <name evidence="3" type="ORF">IFO71_01335</name>
</gene>
<comment type="caution">
    <text evidence="3">The sequence shown here is derived from an EMBL/GenBank/DDBJ whole genome shotgun (WGS) entry which is preliminary data.</text>
</comment>
<dbReference type="Proteomes" id="UP000613768">
    <property type="component" value="Unassembled WGS sequence"/>
</dbReference>
<dbReference type="GO" id="GO:0003677">
    <property type="term" value="F:DNA binding"/>
    <property type="evidence" value="ECO:0007669"/>
    <property type="project" value="UniProtKB-KW"/>
</dbReference>
<dbReference type="RefSeq" id="WP_192027725.1">
    <property type="nucleotide sequence ID" value="NZ_JACYTR010000002.1"/>
</dbReference>
<organism evidence="3 4">
    <name type="scientific">Pseudomarimonas arenosa</name>
    <dbReference type="NCBI Taxonomy" id="2774145"/>
    <lineage>
        <taxon>Bacteria</taxon>
        <taxon>Pseudomonadati</taxon>
        <taxon>Pseudomonadota</taxon>
        <taxon>Gammaproteobacteria</taxon>
        <taxon>Lysobacterales</taxon>
        <taxon>Lysobacteraceae</taxon>
        <taxon>Pseudomarimonas</taxon>
    </lineage>
</organism>
<dbReference type="EMBL" id="JACYTR010000002">
    <property type="protein sequence ID" value="MBD8524372.1"/>
    <property type="molecule type" value="Genomic_DNA"/>
</dbReference>
<evidence type="ECO:0000313" key="4">
    <source>
        <dbReference type="Proteomes" id="UP000613768"/>
    </source>
</evidence>
<evidence type="ECO:0000256" key="1">
    <source>
        <dbReference type="SAM" id="Coils"/>
    </source>
</evidence>
<protein>
    <submittedName>
        <fullName evidence="3">DNA-binding protein</fullName>
    </submittedName>
</protein>
<keyword evidence="3" id="KW-0238">DNA-binding</keyword>
<dbReference type="AlphaFoldDB" id="A0AAW3ZH95"/>
<feature type="coiled-coil region" evidence="1">
    <location>
        <begin position="291"/>
        <end position="318"/>
    </location>
</feature>
<feature type="coiled-coil region" evidence="1">
    <location>
        <begin position="98"/>
        <end position="231"/>
    </location>
</feature>
<sequence>MARAGVYRTDVEKARRALMAQGKHPSIDLVRATLGNTGSRTTIHRLLKEIEADEGVSVGARIPISESLQSLVDSLASQLQKEADERIEEQRGISQAKINESNARARALEQELTSLRSRLQDLETSLGSERTAHEATTDQLQQAHVQMAQLQERLTAQERREREQAEHLESLEEKHEAARDALEHFRNAAKEQREREQRQHDQAVQILQVELRQAAEQLNAKNTDLIHLNRDNSRLLEHTNRLQQEVRSVASERDAARLESDKLAVLPARVQQLETDLAKSAAEQASVKETIEQKDQARLRLQEELGRARVELAAAVAELAGMRAMVGALEHAKSSASDPQS</sequence>
<dbReference type="Pfam" id="PF11740">
    <property type="entry name" value="KfrA_N"/>
    <property type="match status" value="1"/>
</dbReference>
<feature type="domain" description="KfrA N-terminal DNA-binding" evidence="2">
    <location>
        <begin position="8"/>
        <end position="117"/>
    </location>
</feature>
<evidence type="ECO:0000259" key="2">
    <source>
        <dbReference type="Pfam" id="PF11740"/>
    </source>
</evidence>
<name>A0AAW3ZH95_9GAMM</name>
<proteinExistence type="predicted"/>
<dbReference type="InterPro" id="IPR021104">
    <property type="entry name" value="KfrA_DNA-bd_N"/>
</dbReference>
<reference evidence="3 4" key="1">
    <citation type="submission" date="2020-09" db="EMBL/GenBank/DDBJ databases">
        <title>Pseudoxanthomonas sp. CAU 1598 isolated from sand of Yaerae Beach.</title>
        <authorList>
            <person name="Kim W."/>
        </authorList>
    </citation>
    <scope>NUCLEOTIDE SEQUENCE [LARGE SCALE GENOMIC DNA]</scope>
    <source>
        <strain evidence="3 4">CAU 1598</strain>
    </source>
</reference>
<keyword evidence="1" id="KW-0175">Coiled coil</keyword>